<organism evidence="3 4">
    <name type="scientific">Streptomyces pharetrae CZA14</name>
    <dbReference type="NCBI Taxonomy" id="1144883"/>
    <lineage>
        <taxon>Bacteria</taxon>
        <taxon>Bacillati</taxon>
        <taxon>Actinomycetota</taxon>
        <taxon>Actinomycetes</taxon>
        <taxon>Kitasatosporales</taxon>
        <taxon>Streptomycetaceae</taxon>
        <taxon>Streptomyces</taxon>
    </lineage>
</organism>
<gene>
    <name evidence="3" type="ORF">OQI_37055</name>
</gene>
<dbReference type="PANTHER" id="PTHR43767:SF1">
    <property type="entry name" value="NONRIBOSOMAL PEPTIDE SYNTHASE PES1 (EUROFUNG)-RELATED"/>
    <property type="match status" value="1"/>
</dbReference>
<dbReference type="SUPFAM" id="SSF56801">
    <property type="entry name" value="Acetyl-CoA synthetase-like"/>
    <property type="match status" value="1"/>
</dbReference>
<dbReference type="InterPro" id="IPR042099">
    <property type="entry name" value="ANL_N_sf"/>
</dbReference>
<dbReference type="InterPro" id="IPR050237">
    <property type="entry name" value="ATP-dep_AMP-bd_enzyme"/>
</dbReference>
<keyword evidence="4" id="KW-1185">Reference proteome</keyword>
<dbReference type="EMBL" id="MRYD01000434">
    <property type="protein sequence ID" value="OSZ55694.1"/>
    <property type="molecule type" value="Genomic_DNA"/>
</dbReference>
<dbReference type="Gene3D" id="3.40.50.12780">
    <property type="entry name" value="N-terminal domain of ligase-like"/>
    <property type="match status" value="1"/>
</dbReference>
<comment type="caution">
    <text evidence="3">The sequence shown here is derived from an EMBL/GenBank/DDBJ whole genome shotgun (WGS) entry which is preliminary data.</text>
</comment>
<accession>A0ABX3Y862</accession>
<dbReference type="Proteomes" id="UP000194266">
    <property type="component" value="Unassembled WGS sequence"/>
</dbReference>
<protein>
    <recommendedName>
        <fullName evidence="2">AMP-dependent synthetase/ligase domain-containing protein</fullName>
    </recommendedName>
</protein>
<reference evidence="3 4" key="1">
    <citation type="submission" date="2016-12" db="EMBL/GenBank/DDBJ databases">
        <title>Genome Mining:The Detection of Biosynthetic Gene Clusters to Aid in the Expression of Curamycin A produced by Streptomyces sp. strain CZA14.</title>
        <authorList>
            <person name="Durrell K.A."/>
            <person name="Kirby B.M."/>
            <person name="Khan W."/>
            <person name="Mthethwa T."/>
            <person name="Le Roes-Hill M."/>
        </authorList>
    </citation>
    <scope>NUCLEOTIDE SEQUENCE [LARGE SCALE GENOMIC DNA]</scope>
    <source>
        <strain evidence="3 4">CZA14</strain>
    </source>
</reference>
<sequence length="422" mass="44231">MADDGTERGTAAGTRAAGRGSTPSAQAHRGTLDGLFSVMARHRGTAVAVQDEGRGITYGAAERCAAQLATALLRAEVQLGDPVLLHCTDHVQFLVAQLAVLKLGAVCVPVPRDADRAALERCAEVSGASLVLCGSAFRARWELPALVLDDPAVWSRISRRRPEASLPHSGRTDAAHLLVEDADGTGHLIDHRAWMLSLADRTRRVGPPDRAVAVCGRPGAPEALSGAWWAFSAGVTLSSRPGGVPVAPRTTDHATTAVLRPSDYATALDAAVPGAPTRLRTVLLVGEPCPGELVRRHLRMLPRTRLLAEFAPLDGAMPWAAVDHSADGGTTSSPSVVGREVSRVRITIRDAEGHPLEDGRTGAVWASGTALPFDRLSTRGRPEGDLPAAASLAKSPYLGRRNECGALEITGIDPASPGDPPH</sequence>
<dbReference type="PANTHER" id="PTHR43767">
    <property type="entry name" value="LONG-CHAIN-FATTY-ACID--COA LIGASE"/>
    <property type="match status" value="1"/>
</dbReference>
<dbReference type="InterPro" id="IPR000873">
    <property type="entry name" value="AMP-dep_synth/lig_dom"/>
</dbReference>
<dbReference type="RefSeq" id="WP_086173492.1">
    <property type="nucleotide sequence ID" value="NZ_MRYD01000434.1"/>
</dbReference>
<feature type="domain" description="AMP-dependent synthetase/ligase" evidence="2">
    <location>
        <begin position="40"/>
        <end position="138"/>
    </location>
</feature>
<evidence type="ECO:0000313" key="4">
    <source>
        <dbReference type="Proteomes" id="UP000194266"/>
    </source>
</evidence>
<feature type="compositionally biased region" description="Low complexity" evidence="1">
    <location>
        <begin position="8"/>
        <end position="20"/>
    </location>
</feature>
<evidence type="ECO:0000256" key="1">
    <source>
        <dbReference type="SAM" id="MobiDB-lite"/>
    </source>
</evidence>
<dbReference type="Pfam" id="PF00501">
    <property type="entry name" value="AMP-binding"/>
    <property type="match status" value="2"/>
</dbReference>
<evidence type="ECO:0000313" key="3">
    <source>
        <dbReference type="EMBL" id="OSZ55694.1"/>
    </source>
</evidence>
<evidence type="ECO:0000259" key="2">
    <source>
        <dbReference type="Pfam" id="PF00501"/>
    </source>
</evidence>
<feature type="domain" description="AMP-dependent synthetase/ligase" evidence="2">
    <location>
        <begin position="253"/>
        <end position="369"/>
    </location>
</feature>
<proteinExistence type="predicted"/>
<name>A0ABX3Y862_9ACTN</name>
<feature type="region of interest" description="Disordered" evidence="1">
    <location>
        <begin position="1"/>
        <end position="28"/>
    </location>
</feature>